<dbReference type="eggNOG" id="ENOG5031YBX">
    <property type="taxonomic scope" value="Bacteria"/>
</dbReference>
<proteinExistence type="predicted"/>
<evidence type="ECO:0000313" key="4">
    <source>
        <dbReference type="Proteomes" id="UP000062973"/>
    </source>
</evidence>
<keyword evidence="4" id="KW-1185">Reference proteome</keyword>
<organism evidence="3 4">
    <name type="scientific">Amycolatopsis methanolica 239</name>
    <dbReference type="NCBI Taxonomy" id="1068978"/>
    <lineage>
        <taxon>Bacteria</taxon>
        <taxon>Bacillati</taxon>
        <taxon>Actinomycetota</taxon>
        <taxon>Actinomycetes</taxon>
        <taxon>Pseudonocardiales</taxon>
        <taxon>Pseudonocardiaceae</taxon>
        <taxon>Amycolatopsis</taxon>
        <taxon>Amycolatopsis methanolica group</taxon>
    </lineage>
</organism>
<dbReference type="EMBL" id="CP009110">
    <property type="protein sequence ID" value="AIJ26921.1"/>
    <property type="molecule type" value="Genomic_DNA"/>
</dbReference>
<feature type="compositionally biased region" description="Basic and acidic residues" evidence="1">
    <location>
        <begin position="61"/>
        <end position="77"/>
    </location>
</feature>
<dbReference type="HOGENOM" id="CLU_130435_0_0_11"/>
<sequence>MSSGFSGQPRLITLCGVSEPKDPERLLAEALQAQARSAPHPGPPSGGWPQFGLLSGADASSLERERAALENPADRTATRAPRRNVPPVRHLPVYWVLGLAALLGLATGAVIGLITLL</sequence>
<evidence type="ECO:0000256" key="1">
    <source>
        <dbReference type="SAM" id="MobiDB-lite"/>
    </source>
</evidence>
<keyword evidence="2" id="KW-1133">Transmembrane helix</keyword>
<dbReference type="AlphaFoldDB" id="A0A076N6H2"/>
<protein>
    <submittedName>
        <fullName evidence="3">Uncharacterized protein</fullName>
    </submittedName>
</protein>
<feature type="transmembrane region" description="Helical" evidence="2">
    <location>
        <begin position="93"/>
        <end position="116"/>
    </location>
</feature>
<accession>A0A076N6H2</accession>
<dbReference type="Proteomes" id="UP000062973">
    <property type="component" value="Chromosome"/>
</dbReference>
<keyword evidence="2" id="KW-0472">Membrane</keyword>
<feature type="region of interest" description="Disordered" evidence="1">
    <location>
        <begin position="33"/>
        <end position="83"/>
    </location>
</feature>
<dbReference type="PATRIC" id="fig|1068978.7.peg.7336"/>
<gene>
    <name evidence="3" type="ORF">AMETH_6829</name>
</gene>
<name>A0A076N6H2_AMYME</name>
<keyword evidence="2" id="KW-0812">Transmembrane</keyword>
<reference evidence="3 4" key="1">
    <citation type="submission" date="2014-07" db="EMBL/GenBank/DDBJ databases">
        <title>Whole Genome Sequence of the Amycolatopsis methanolica 239.</title>
        <authorList>
            <person name="Tang B."/>
        </authorList>
    </citation>
    <scope>NUCLEOTIDE SEQUENCE [LARGE SCALE GENOMIC DNA]</scope>
    <source>
        <strain evidence="3 4">239</strain>
    </source>
</reference>
<dbReference type="KEGG" id="amq:AMETH_6829"/>
<evidence type="ECO:0000313" key="3">
    <source>
        <dbReference type="EMBL" id="AIJ26921.1"/>
    </source>
</evidence>
<evidence type="ECO:0000256" key="2">
    <source>
        <dbReference type="SAM" id="Phobius"/>
    </source>
</evidence>